<reference evidence="2 3" key="1">
    <citation type="journal article" date="2018" name="Elife">
        <title>Firefly genomes illuminate parallel origins of bioluminescence in beetles.</title>
        <authorList>
            <person name="Fallon T.R."/>
            <person name="Lower S.E."/>
            <person name="Chang C.H."/>
            <person name="Bessho-Uehara M."/>
            <person name="Martin G.J."/>
            <person name="Bewick A.J."/>
            <person name="Behringer M."/>
            <person name="Debat H.J."/>
            <person name="Wong I."/>
            <person name="Day J.C."/>
            <person name="Suvorov A."/>
            <person name="Silva C.J."/>
            <person name="Stanger-Hall K.F."/>
            <person name="Hall D.W."/>
            <person name="Schmitz R.J."/>
            <person name="Nelson D.R."/>
            <person name="Lewis S.M."/>
            <person name="Shigenobu S."/>
            <person name="Bybee S.M."/>
            <person name="Larracuente A.M."/>
            <person name="Oba Y."/>
            <person name="Weng J.K."/>
        </authorList>
    </citation>
    <scope>NUCLEOTIDE SEQUENCE [LARGE SCALE GENOMIC DNA]</scope>
    <source>
        <strain evidence="2">1611_PpyrPB1</strain>
        <tissue evidence="2">Whole body</tissue>
    </source>
</reference>
<dbReference type="Pfam" id="PF00650">
    <property type="entry name" value="CRAL_TRIO"/>
    <property type="match status" value="1"/>
</dbReference>
<evidence type="ECO:0000259" key="1">
    <source>
        <dbReference type="PROSITE" id="PS50191"/>
    </source>
</evidence>
<dbReference type="InterPro" id="IPR001251">
    <property type="entry name" value="CRAL-TRIO_dom"/>
</dbReference>
<dbReference type="CDD" id="cd00170">
    <property type="entry name" value="SEC14"/>
    <property type="match status" value="1"/>
</dbReference>
<accession>A0A5N4A242</accession>
<name>A0A5N4A242_PHOPY</name>
<dbReference type="SUPFAM" id="SSF52087">
    <property type="entry name" value="CRAL/TRIO domain"/>
    <property type="match status" value="1"/>
</dbReference>
<dbReference type="SMART" id="SM00516">
    <property type="entry name" value="SEC14"/>
    <property type="match status" value="1"/>
</dbReference>
<organism evidence="2 3">
    <name type="scientific">Photinus pyralis</name>
    <name type="common">Common eastern firefly</name>
    <name type="synonym">Lampyris pyralis</name>
    <dbReference type="NCBI Taxonomy" id="7054"/>
    <lineage>
        <taxon>Eukaryota</taxon>
        <taxon>Metazoa</taxon>
        <taxon>Ecdysozoa</taxon>
        <taxon>Arthropoda</taxon>
        <taxon>Hexapoda</taxon>
        <taxon>Insecta</taxon>
        <taxon>Pterygota</taxon>
        <taxon>Neoptera</taxon>
        <taxon>Endopterygota</taxon>
        <taxon>Coleoptera</taxon>
        <taxon>Polyphaga</taxon>
        <taxon>Elateriformia</taxon>
        <taxon>Elateroidea</taxon>
        <taxon>Lampyridae</taxon>
        <taxon>Lampyrinae</taxon>
        <taxon>Photinus</taxon>
    </lineage>
</organism>
<dbReference type="Gene3D" id="3.40.525.10">
    <property type="entry name" value="CRAL-TRIO lipid binding domain"/>
    <property type="match status" value="1"/>
</dbReference>
<dbReference type="PROSITE" id="PS50191">
    <property type="entry name" value="CRAL_TRIO"/>
    <property type="match status" value="1"/>
</dbReference>
<dbReference type="InterPro" id="IPR036865">
    <property type="entry name" value="CRAL-TRIO_dom_sf"/>
</dbReference>
<keyword evidence="3" id="KW-1185">Reference proteome</keyword>
<dbReference type="Proteomes" id="UP000327044">
    <property type="component" value="Unassembled WGS sequence"/>
</dbReference>
<evidence type="ECO:0000313" key="3">
    <source>
        <dbReference type="Proteomes" id="UP000327044"/>
    </source>
</evidence>
<dbReference type="InParanoid" id="A0A5N4A242"/>
<dbReference type="GO" id="GO:1902936">
    <property type="term" value="F:phosphatidylinositol bisphosphate binding"/>
    <property type="evidence" value="ECO:0007669"/>
    <property type="project" value="TreeGrafter"/>
</dbReference>
<comment type="caution">
    <text evidence="2">The sequence shown here is derived from an EMBL/GenBank/DDBJ whole genome shotgun (WGS) entry which is preliminary data.</text>
</comment>
<feature type="domain" description="CRAL-TRIO" evidence="1">
    <location>
        <begin position="102"/>
        <end position="254"/>
    </location>
</feature>
<evidence type="ECO:0000313" key="2">
    <source>
        <dbReference type="EMBL" id="KAB0791387.1"/>
    </source>
</evidence>
<dbReference type="EMBL" id="VVIM01000011">
    <property type="protein sequence ID" value="KAB0791387.1"/>
    <property type="molecule type" value="Genomic_DNA"/>
</dbReference>
<dbReference type="PANTHER" id="PTHR10174:SF213">
    <property type="entry name" value="CRAL-TRIO DOMAIN-CONTAINING PROTEIN"/>
    <property type="match status" value="1"/>
</dbReference>
<dbReference type="AlphaFoldDB" id="A0A5N4A242"/>
<dbReference type="OrthoDB" id="1434354at2759"/>
<sequence length="287" mass="33179">MRRSEAVVVPFGFSYRQYVENGMVREEDVADIRSWCDEFSLPVLSEEQAVLFLFSCDNDTEFTKRTIETAFEIKNSSPLIFDNRRMSGEDIQGVLSICNVCMVPQKTSDGSTILILQAKLKEGDEVKWHIRGLLKLTCMLLEAAMFANPKCEFIIVFDVQHVTMKHITRIKPKVMKIFIQYLQEGLSGKLKAIHIVNMMSILNKLLKVLKPFIKKEVWNMTHFHSRGKNLSSFYKYVPTEYLPEDFGGCHPPLSVLNDVTVHTLTSMEGYFESEEIFRHSMDDREEQ</sequence>
<dbReference type="GO" id="GO:0016020">
    <property type="term" value="C:membrane"/>
    <property type="evidence" value="ECO:0007669"/>
    <property type="project" value="TreeGrafter"/>
</dbReference>
<dbReference type="PANTHER" id="PTHR10174">
    <property type="entry name" value="ALPHA-TOCOPHEROL TRANSFER PROTEIN-RELATED"/>
    <property type="match status" value="1"/>
</dbReference>
<gene>
    <name evidence="2" type="ORF">PPYR_03187</name>
</gene>
<proteinExistence type="predicted"/>
<protein>
    <recommendedName>
        <fullName evidence="1">CRAL-TRIO domain-containing protein</fullName>
    </recommendedName>
</protein>